<proteinExistence type="predicted"/>
<comment type="caution">
    <text evidence="1">The sequence shown here is derived from an EMBL/GenBank/DDBJ whole genome shotgun (WGS) entry which is preliminary data.</text>
</comment>
<protein>
    <submittedName>
        <fullName evidence="1">Uncharacterized protein</fullName>
    </submittedName>
</protein>
<dbReference type="EMBL" id="JXKA01000017">
    <property type="protein sequence ID" value="PCS11430.1"/>
    <property type="molecule type" value="Genomic_DNA"/>
</dbReference>
<gene>
    <name evidence="1" type="ORF">RU90_GL000727</name>
</gene>
<evidence type="ECO:0000313" key="2">
    <source>
        <dbReference type="Proteomes" id="UP000218744"/>
    </source>
</evidence>
<evidence type="ECO:0000313" key="1">
    <source>
        <dbReference type="EMBL" id="PCS11430.1"/>
    </source>
</evidence>
<name>A0A2A5SDA6_LACLH</name>
<dbReference type="Proteomes" id="UP000218744">
    <property type="component" value="Unassembled WGS sequence"/>
</dbReference>
<dbReference type="AlphaFoldDB" id="A0A2A5SDA6"/>
<organism evidence="1 2">
    <name type="scientific">Lactococcus lactis subsp. hordniae</name>
    <dbReference type="NCBI Taxonomy" id="203404"/>
    <lineage>
        <taxon>Bacteria</taxon>
        <taxon>Bacillati</taxon>
        <taxon>Bacillota</taxon>
        <taxon>Bacilli</taxon>
        <taxon>Lactobacillales</taxon>
        <taxon>Streptococcaceae</taxon>
        <taxon>Lactococcus</taxon>
    </lineage>
</organism>
<sequence length="39" mass="4621">MNLNVSLNLFYSLIENLSIKIKKEGFLLWNMNICLFTQD</sequence>
<accession>A0A2A5SDA6</accession>
<reference evidence="1 2" key="1">
    <citation type="submission" date="2014-12" db="EMBL/GenBank/DDBJ databases">
        <title>Draft genome sequences of 10 type strains of Lactococcus.</title>
        <authorList>
            <person name="Sun Z."/>
            <person name="Zhong Z."/>
            <person name="Liu W."/>
            <person name="Zhang W."/>
            <person name="Zhang H."/>
        </authorList>
    </citation>
    <scope>NUCLEOTIDE SEQUENCE [LARGE SCALE GENOMIC DNA]</scope>
    <source>
        <strain evidence="1 2">DSM 20450</strain>
    </source>
</reference>